<dbReference type="EMBL" id="CP125942">
    <property type="protein sequence ID" value="XAO46986.1"/>
    <property type="molecule type" value="Genomic_DNA"/>
</dbReference>
<dbReference type="RefSeq" id="WP_334122598.1">
    <property type="nucleotide sequence ID" value="NZ_CP125942.1"/>
</dbReference>
<keyword evidence="3" id="KW-0276">Fatty acid metabolism</keyword>
<dbReference type="Proteomes" id="UP001486888">
    <property type="component" value="Chromosome"/>
</dbReference>
<evidence type="ECO:0000256" key="4">
    <source>
        <dbReference type="ARBA" id="ARBA00023098"/>
    </source>
</evidence>
<name>A0AAU6WH30_9MICC</name>
<evidence type="ECO:0000259" key="6">
    <source>
        <dbReference type="Pfam" id="PF00501"/>
    </source>
</evidence>
<keyword evidence="4" id="KW-0443">Lipid metabolism</keyword>
<dbReference type="InterPro" id="IPR020845">
    <property type="entry name" value="AMP-binding_CS"/>
</dbReference>
<evidence type="ECO:0000256" key="5">
    <source>
        <dbReference type="ARBA" id="ARBA00032875"/>
    </source>
</evidence>
<protein>
    <recommendedName>
        <fullName evidence="5">Acyl-CoA synthetase</fullName>
    </recommendedName>
</protein>
<dbReference type="InterPro" id="IPR042099">
    <property type="entry name" value="ANL_N_sf"/>
</dbReference>
<feature type="domain" description="AMP-dependent synthetase/ligase" evidence="6">
    <location>
        <begin position="36"/>
        <end position="425"/>
    </location>
</feature>
<dbReference type="InterPro" id="IPR000873">
    <property type="entry name" value="AMP-dep_synth/lig_dom"/>
</dbReference>
<reference evidence="7 8" key="1">
    <citation type="submission" date="2023-05" db="EMBL/GenBank/DDBJ databases">
        <title>Glutamicibacter sp. B1, complete genome.</title>
        <authorList>
            <person name="Long Y.H."/>
            <person name="Fang T."/>
            <person name="Li X.Y."/>
        </authorList>
    </citation>
    <scope>NUCLEOTIDE SEQUENCE [LARGE SCALE GENOMIC DNA]</scope>
    <source>
        <strain evidence="7 8">B1</strain>
    </source>
</reference>
<dbReference type="Pfam" id="PF23562">
    <property type="entry name" value="AMP-binding_C_3"/>
    <property type="match status" value="1"/>
</dbReference>
<dbReference type="Pfam" id="PF00501">
    <property type="entry name" value="AMP-binding"/>
    <property type="match status" value="1"/>
</dbReference>
<dbReference type="CDD" id="cd05907">
    <property type="entry name" value="VL_LC_FACS_like"/>
    <property type="match status" value="1"/>
</dbReference>
<evidence type="ECO:0000313" key="8">
    <source>
        <dbReference type="Proteomes" id="UP001486888"/>
    </source>
</evidence>
<gene>
    <name evidence="7" type="ORF">QMQ05_05540</name>
</gene>
<proteinExistence type="inferred from homology"/>
<comment type="similarity">
    <text evidence="1">Belongs to the ATP-dependent AMP-binding enzyme family.</text>
</comment>
<dbReference type="SUPFAM" id="SSF56801">
    <property type="entry name" value="Acetyl-CoA synthetase-like"/>
    <property type="match status" value="1"/>
</dbReference>
<dbReference type="KEGG" id="gey:QMQ05_05540"/>
<evidence type="ECO:0000313" key="7">
    <source>
        <dbReference type="EMBL" id="XAO46986.1"/>
    </source>
</evidence>
<evidence type="ECO:0000256" key="3">
    <source>
        <dbReference type="ARBA" id="ARBA00022832"/>
    </source>
</evidence>
<accession>A0AAU6WH30</accession>
<dbReference type="AlphaFoldDB" id="A0AAU6WH30"/>
<dbReference type="PROSITE" id="PS00455">
    <property type="entry name" value="AMP_BINDING"/>
    <property type="match status" value="1"/>
</dbReference>
<organism evidence="7 8">
    <name type="scientific">Glutamicibacter ectropisis</name>
    <dbReference type="NCBI Taxonomy" id="3046593"/>
    <lineage>
        <taxon>Bacteria</taxon>
        <taxon>Bacillati</taxon>
        <taxon>Actinomycetota</taxon>
        <taxon>Actinomycetes</taxon>
        <taxon>Micrococcales</taxon>
        <taxon>Micrococcaceae</taxon>
        <taxon>Glutamicibacter</taxon>
    </lineage>
</organism>
<keyword evidence="2 7" id="KW-0436">Ligase</keyword>
<dbReference type="PANTHER" id="PTHR43272">
    <property type="entry name" value="LONG-CHAIN-FATTY-ACID--COA LIGASE"/>
    <property type="match status" value="1"/>
</dbReference>
<evidence type="ECO:0000256" key="1">
    <source>
        <dbReference type="ARBA" id="ARBA00006432"/>
    </source>
</evidence>
<evidence type="ECO:0000256" key="2">
    <source>
        <dbReference type="ARBA" id="ARBA00022598"/>
    </source>
</evidence>
<dbReference type="PANTHER" id="PTHR43272:SF32">
    <property type="entry name" value="AMP-DEPENDENT SYNTHETASE_LIGASE DOMAIN-CONTAINING PROTEIN"/>
    <property type="match status" value="1"/>
</dbReference>
<keyword evidence="8" id="KW-1185">Reference proteome</keyword>
<sequence length="603" mass="65687">MREYSSPIRIHTPQQSNITDLLLRHANSAANPALFAKPGPDSTWQDVTASQFTADAKAIAKGFIANGINPGERIALMAKTRYEWSLVDFAIWFAGCVTVPIYETSSPSQVAWIVADSEVKAVVLESATHEGVVRRAAHQEQLDSLDHIWQIEGGLEQLAEDGKKIDDDQLEARRSAVTLKDIATIIYTSGTTGRPKGCELTHGNFVELAENAAAELPQAVYPGASTIMFLPLAHVFARFISVINVSAGCRTGHTPDVKNLLGDLQSFKPNFILAVPRVFEKVYNSAMLKAEDGGKDKIFHAGVDVAVAYSKAQQSGKIPLTLTLKHKLFDVLLFKKLREAMGGNIRHAVSGGGPLGERLGHFFNGIGVTVLEGYGLTETTAPITVNTLERIKIGTVGKPLPGNAVRIADDGEILAKGLCVMRGYHNRPELQDEAFTDGWFRTGDIGELDEDGFLKITGRKKEIIVTAGGKNVIPALLEDQIRADALVSQCVVIGEGRPFIAALVTLDPEALPGWLERHQLDKNTPLEELTTHPKVLETIEKVIAKANTSVSKAESIRSFRVVPTDFTEETGHLTPSLKIKRAVVLKDYDQLIEEIYSAPKPKE</sequence>
<dbReference type="GO" id="GO:0016020">
    <property type="term" value="C:membrane"/>
    <property type="evidence" value="ECO:0007669"/>
    <property type="project" value="TreeGrafter"/>
</dbReference>
<dbReference type="GO" id="GO:0004467">
    <property type="term" value="F:long-chain fatty acid-CoA ligase activity"/>
    <property type="evidence" value="ECO:0007669"/>
    <property type="project" value="TreeGrafter"/>
</dbReference>
<dbReference type="Gene3D" id="3.40.50.12780">
    <property type="entry name" value="N-terminal domain of ligase-like"/>
    <property type="match status" value="1"/>
</dbReference>